<dbReference type="Proteomes" id="UP001501759">
    <property type="component" value="Unassembled WGS sequence"/>
</dbReference>
<sequence length="97" mass="10065">MTSPGVLTAVATPGYACRAVAASGKGRDVTTWKERHDAAVQKQAAAQKAYQEATDERAQALIDGEAELGSQAAVARELGVTRAGISRAINALKNKQA</sequence>
<evidence type="ECO:0000313" key="2">
    <source>
        <dbReference type="Proteomes" id="UP001501759"/>
    </source>
</evidence>
<protein>
    <recommendedName>
        <fullName evidence="3">Helix-turn-helix domain-containing protein</fullName>
    </recommendedName>
</protein>
<name>A0ABP9IJ70_9ACTN</name>
<evidence type="ECO:0000313" key="1">
    <source>
        <dbReference type="EMBL" id="GAA4999579.1"/>
    </source>
</evidence>
<gene>
    <name evidence="1" type="ORF">GCM10023335_12590</name>
</gene>
<dbReference type="EMBL" id="BAABKB010000002">
    <property type="protein sequence ID" value="GAA4999579.1"/>
    <property type="molecule type" value="Genomic_DNA"/>
</dbReference>
<evidence type="ECO:0008006" key="3">
    <source>
        <dbReference type="Google" id="ProtNLM"/>
    </source>
</evidence>
<comment type="caution">
    <text evidence="1">The sequence shown here is derived from an EMBL/GenBank/DDBJ whole genome shotgun (WGS) entry which is preliminary data.</text>
</comment>
<accession>A0ABP9IJ70</accession>
<keyword evidence="2" id="KW-1185">Reference proteome</keyword>
<proteinExistence type="predicted"/>
<reference evidence="2" key="1">
    <citation type="journal article" date="2019" name="Int. J. Syst. Evol. Microbiol.">
        <title>The Global Catalogue of Microorganisms (GCM) 10K type strain sequencing project: providing services to taxonomists for standard genome sequencing and annotation.</title>
        <authorList>
            <consortium name="The Broad Institute Genomics Platform"/>
            <consortium name="The Broad Institute Genome Sequencing Center for Infectious Disease"/>
            <person name="Wu L."/>
            <person name="Ma J."/>
        </authorList>
    </citation>
    <scope>NUCLEOTIDE SEQUENCE [LARGE SCALE GENOMIC DNA]</scope>
    <source>
        <strain evidence="2">JCM 18409</strain>
    </source>
</reference>
<organism evidence="1 2">
    <name type="scientific">Streptomyces siamensis</name>
    <dbReference type="NCBI Taxonomy" id="1274986"/>
    <lineage>
        <taxon>Bacteria</taxon>
        <taxon>Bacillati</taxon>
        <taxon>Actinomycetota</taxon>
        <taxon>Actinomycetes</taxon>
        <taxon>Kitasatosporales</taxon>
        <taxon>Streptomycetaceae</taxon>
        <taxon>Streptomyces</taxon>
    </lineage>
</organism>